<dbReference type="Gene3D" id="3.30.420.10">
    <property type="entry name" value="Ribonuclease H-like superfamily/Ribonuclease H"/>
    <property type="match status" value="1"/>
</dbReference>
<dbReference type="AlphaFoldDB" id="A0A0K2SZY1"/>
<name>A0A0K2SZY1_LEPSM</name>
<dbReference type="GO" id="GO:0003676">
    <property type="term" value="F:nucleic acid binding"/>
    <property type="evidence" value="ECO:0007669"/>
    <property type="project" value="InterPro"/>
</dbReference>
<evidence type="ECO:0000313" key="1">
    <source>
        <dbReference type="EMBL" id="CDW18922.1"/>
    </source>
</evidence>
<accession>A0A0K2SZY1</accession>
<dbReference type="InterPro" id="IPR036397">
    <property type="entry name" value="RNaseH_sf"/>
</dbReference>
<sequence length="131" mass="15147">MMIFFFIVDATVNKQNSLCIPTEYPDNELASVRHIFRTKNSVPSTIEAFPPIFVERKEWLNADVYIALLDKKVLPRAREKFRDNFVFTPNAPCPCAAKIQTFLRDNFPDFWGLNMRLPSSPDVNPTLSKHI</sequence>
<dbReference type="EMBL" id="HACA01001561">
    <property type="protein sequence ID" value="CDW18922.1"/>
    <property type="molecule type" value="Transcribed_RNA"/>
</dbReference>
<organism evidence="1">
    <name type="scientific">Lepeophtheirus salmonis</name>
    <name type="common">Salmon louse</name>
    <name type="synonym">Caligus salmonis</name>
    <dbReference type="NCBI Taxonomy" id="72036"/>
    <lineage>
        <taxon>Eukaryota</taxon>
        <taxon>Metazoa</taxon>
        <taxon>Ecdysozoa</taxon>
        <taxon>Arthropoda</taxon>
        <taxon>Crustacea</taxon>
        <taxon>Multicrustacea</taxon>
        <taxon>Hexanauplia</taxon>
        <taxon>Copepoda</taxon>
        <taxon>Siphonostomatoida</taxon>
        <taxon>Caligidae</taxon>
        <taxon>Lepeophtheirus</taxon>
    </lineage>
</organism>
<reference evidence="1" key="1">
    <citation type="submission" date="2014-05" db="EMBL/GenBank/DDBJ databases">
        <authorList>
            <person name="Chronopoulou M."/>
        </authorList>
    </citation>
    <scope>NUCLEOTIDE SEQUENCE</scope>
    <source>
        <tissue evidence="1">Whole organism</tissue>
    </source>
</reference>
<proteinExistence type="predicted"/>
<protein>
    <submittedName>
        <fullName evidence="1">Ankyrin repeat domaincontaining protein 5like [Hydra vulgaris]</fullName>
    </submittedName>
</protein>